<accession>A0A4R5NF84</accession>
<dbReference type="RefSeq" id="WP_010620391.1">
    <property type="nucleotide sequence ID" value="NZ_PUFO01000099.1"/>
</dbReference>
<gene>
    <name evidence="1" type="ORF">C5L31_001119</name>
</gene>
<name>A0A4R5NF84_9LACO</name>
<protein>
    <submittedName>
        <fullName evidence="1">Uncharacterized protein</fullName>
    </submittedName>
</protein>
<sequence>MKLNLSVEITDDVLMIRSDDFDYQIEVHDTNKIGKKAQGVNLLWQERHLVGITAAETPKLDVSFDQIMTIIGDWDFEPDYLALKLAEVAQEAGNDLVVETQKAKKLPASQSAIMAKITDQLQFILSQFGYSVAVKKAAPAKKKPAKAQHRWNKAVSDIDFFVDYAGSQATARWIKRNEMLIKKGAKMAPDAPLNKDGSLGFSARFAQKLRDEHANQFENFTTTEDIILKSVNEVGLFLYFAGANGWLILKDSNGKTIDEYTVVN</sequence>
<reference evidence="1 2" key="1">
    <citation type="journal article" date="2019" name="Appl. Microbiol. Biotechnol.">
        <title>Uncovering carbohydrate metabolism through a genotype-phenotype association study of 56 lactic acid bacteria genomes.</title>
        <authorList>
            <person name="Buron-Moles G."/>
            <person name="Chailyan A."/>
            <person name="Dolejs I."/>
            <person name="Forster J."/>
            <person name="Miks M.H."/>
        </authorList>
    </citation>
    <scope>NUCLEOTIDE SEQUENCE [LARGE SCALE GENOMIC DNA]</scope>
    <source>
        <strain evidence="1 2">ATCC 49373</strain>
    </source>
</reference>
<evidence type="ECO:0000313" key="1">
    <source>
        <dbReference type="EMBL" id="TDG72420.1"/>
    </source>
</evidence>
<dbReference type="AlphaFoldDB" id="A0A4R5NF84"/>
<dbReference type="Proteomes" id="UP000294854">
    <property type="component" value="Unassembled WGS sequence"/>
</dbReference>
<dbReference type="STRING" id="1122149.FD44_GL000889"/>
<dbReference type="EMBL" id="PUFO01000099">
    <property type="protein sequence ID" value="TDG72420.1"/>
    <property type="molecule type" value="Genomic_DNA"/>
</dbReference>
<evidence type="ECO:0000313" key="2">
    <source>
        <dbReference type="Proteomes" id="UP000294854"/>
    </source>
</evidence>
<keyword evidence="2" id="KW-1185">Reference proteome</keyword>
<organism evidence="1 2">
    <name type="scientific">Secundilactobacillus malefermentans</name>
    <dbReference type="NCBI Taxonomy" id="176292"/>
    <lineage>
        <taxon>Bacteria</taxon>
        <taxon>Bacillati</taxon>
        <taxon>Bacillota</taxon>
        <taxon>Bacilli</taxon>
        <taxon>Lactobacillales</taxon>
        <taxon>Lactobacillaceae</taxon>
        <taxon>Secundilactobacillus</taxon>
    </lineage>
</organism>
<proteinExistence type="predicted"/>
<comment type="caution">
    <text evidence="1">The sequence shown here is derived from an EMBL/GenBank/DDBJ whole genome shotgun (WGS) entry which is preliminary data.</text>
</comment>